<organism evidence="1 2">
    <name type="scientific">Lepidopterella palustris CBS 459.81</name>
    <dbReference type="NCBI Taxonomy" id="1314670"/>
    <lineage>
        <taxon>Eukaryota</taxon>
        <taxon>Fungi</taxon>
        <taxon>Dikarya</taxon>
        <taxon>Ascomycota</taxon>
        <taxon>Pezizomycotina</taxon>
        <taxon>Dothideomycetes</taxon>
        <taxon>Pleosporomycetidae</taxon>
        <taxon>Mytilinidiales</taxon>
        <taxon>Argynnaceae</taxon>
        <taxon>Lepidopterella</taxon>
    </lineage>
</organism>
<dbReference type="InterPro" id="IPR015422">
    <property type="entry name" value="PyrdxlP-dep_Trfase_small"/>
</dbReference>
<dbReference type="Proteomes" id="UP000250266">
    <property type="component" value="Unassembled WGS sequence"/>
</dbReference>
<dbReference type="OrthoDB" id="2382073at2759"/>
<evidence type="ECO:0000313" key="2">
    <source>
        <dbReference type="Proteomes" id="UP000250266"/>
    </source>
</evidence>
<proteinExistence type="predicted"/>
<dbReference type="InterPro" id="IPR015424">
    <property type="entry name" value="PyrdxlP-dep_Trfase"/>
</dbReference>
<dbReference type="SUPFAM" id="SSF53383">
    <property type="entry name" value="PLP-dependent transferases"/>
    <property type="match status" value="1"/>
</dbReference>
<evidence type="ECO:0000313" key="1">
    <source>
        <dbReference type="EMBL" id="OCK74691.1"/>
    </source>
</evidence>
<evidence type="ECO:0008006" key="3">
    <source>
        <dbReference type="Google" id="ProtNLM"/>
    </source>
</evidence>
<accession>A0A8E2DZR8</accession>
<dbReference type="AlphaFoldDB" id="A0A8E2DZR8"/>
<keyword evidence="2" id="KW-1185">Reference proteome</keyword>
<name>A0A8E2DZR8_9PEZI</name>
<protein>
    <recommendedName>
        <fullName evidence="3">Aminotransferase class I/classII domain-containing protein</fullName>
    </recommendedName>
</protein>
<gene>
    <name evidence="1" type="ORF">K432DRAFT_310239</name>
</gene>
<sequence length="178" mass="20193">MCHVFSSAPSFPLVASIRAGYQLLVSGETQEVGTHLAQESIQRNVKHFFKTLTSNSIWDEATDEGLLSIPLLEDWEQRPFQTHIVPLHTRPRHEQFLFFHLLLNNMNAYAMAFPVVPKGESRMRLVFHAHNTLQQCEALASVICDFAREMLDIEHGESESTLPSATRQVYAMQAALQT</sequence>
<dbReference type="EMBL" id="KV745431">
    <property type="protein sequence ID" value="OCK74691.1"/>
    <property type="molecule type" value="Genomic_DNA"/>
</dbReference>
<reference evidence="1 2" key="1">
    <citation type="journal article" date="2016" name="Nat. Commun.">
        <title>Ectomycorrhizal ecology is imprinted in the genome of the dominant symbiotic fungus Cenococcum geophilum.</title>
        <authorList>
            <consortium name="DOE Joint Genome Institute"/>
            <person name="Peter M."/>
            <person name="Kohler A."/>
            <person name="Ohm R.A."/>
            <person name="Kuo A."/>
            <person name="Krutzmann J."/>
            <person name="Morin E."/>
            <person name="Arend M."/>
            <person name="Barry K.W."/>
            <person name="Binder M."/>
            <person name="Choi C."/>
            <person name="Clum A."/>
            <person name="Copeland A."/>
            <person name="Grisel N."/>
            <person name="Haridas S."/>
            <person name="Kipfer T."/>
            <person name="LaButti K."/>
            <person name="Lindquist E."/>
            <person name="Lipzen A."/>
            <person name="Maire R."/>
            <person name="Meier B."/>
            <person name="Mihaltcheva S."/>
            <person name="Molinier V."/>
            <person name="Murat C."/>
            <person name="Poggeler S."/>
            <person name="Quandt C.A."/>
            <person name="Sperisen C."/>
            <person name="Tritt A."/>
            <person name="Tisserant E."/>
            <person name="Crous P.W."/>
            <person name="Henrissat B."/>
            <person name="Nehls U."/>
            <person name="Egli S."/>
            <person name="Spatafora J.W."/>
            <person name="Grigoriev I.V."/>
            <person name="Martin F.M."/>
        </authorList>
    </citation>
    <scope>NUCLEOTIDE SEQUENCE [LARGE SCALE GENOMIC DNA]</scope>
    <source>
        <strain evidence="1 2">CBS 459.81</strain>
    </source>
</reference>
<dbReference type="Gene3D" id="3.90.1150.10">
    <property type="entry name" value="Aspartate Aminotransferase, domain 1"/>
    <property type="match status" value="1"/>
</dbReference>